<dbReference type="AlphaFoldDB" id="A0ABD5RLD6"/>
<evidence type="ECO:0000313" key="1">
    <source>
        <dbReference type="EMBL" id="MFC5971158.1"/>
    </source>
</evidence>
<dbReference type="EMBL" id="JBHSQH010000001">
    <property type="protein sequence ID" value="MFC5971158.1"/>
    <property type="molecule type" value="Genomic_DNA"/>
</dbReference>
<reference evidence="1 2" key="1">
    <citation type="journal article" date="2019" name="Int. J. Syst. Evol. Microbiol.">
        <title>The Global Catalogue of Microorganisms (GCM) 10K type strain sequencing project: providing services to taxonomists for standard genome sequencing and annotation.</title>
        <authorList>
            <consortium name="The Broad Institute Genomics Platform"/>
            <consortium name="The Broad Institute Genome Sequencing Center for Infectious Disease"/>
            <person name="Wu L."/>
            <person name="Ma J."/>
        </authorList>
    </citation>
    <scope>NUCLEOTIDE SEQUENCE [LARGE SCALE GENOMIC DNA]</scope>
    <source>
        <strain evidence="1 2">CGMCC 1.12543</strain>
    </source>
</reference>
<comment type="caution">
    <text evidence="1">The sequence shown here is derived from an EMBL/GenBank/DDBJ whole genome shotgun (WGS) entry which is preliminary data.</text>
</comment>
<accession>A0ABD5RLD6</accession>
<sequence length="97" mass="10412">MPDENGTCDWESTVVVVHDWDGDDPLERSIAEGVVDLCSNDGLTFPTAEESERVETVDRLFSGTHLVSGEVVVTYAGCDVTVKSNGVVRIEGPADVD</sequence>
<gene>
    <name evidence="1" type="ORF">ACFPYI_07410</name>
</gene>
<organism evidence="1 2">
    <name type="scientific">Halomarina salina</name>
    <dbReference type="NCBI Taxonomy" id="1872699"/>
    <lineage>
        <taxon>Archaea</taxon>
        <taxon>Methanobacteriati</taxon>
        <taxon>Methanobacteriota</taxon>
        <taxon>Stenosarchaea group</taxon>
        <taxon>Halobacteria</taxon>
        <taxon>Halobacteriales</taxon>
        <taxon>Natronomonadaceae</taxon>
        <taxon>Halomarina</taxon>
    </lineage>
</organism>
<protein>
    <recommendedName>
        <fullName evidence="3">Halobacterial output domain-containing protein</fullName>
    </recommendedName>
</protein>
<evidence type="ECO:0000313" key="2">
    <source>
        <dbReference type="Proteomes" id="UP001596099"/>
    </source>
</evidence>
<dbReference type="Proteomes" id="UP001596099">
    <property type="component" value="Unassembled WGS sequence"/>
</dbReference>
<keyword evidence="2" id="KW-1185">Reference proteome</keyword>
<name>A0ABD5RLD6_9EURY</name>
<evidence type="ECO:0008006" key="3">
    <source>
        <dbReference type="Google" id="ProtNLM"/>
    </source>
</evidence>
<dbReference type="RefSeq" id="WP_247414067.1">
    <property type="nucleotide sequence ID" value="NZ_JALLGW010000001.1"/>
</dbReference>
<proteinExistence type="predicted"/>